<keyword evidence="5" id="KW-1185">Reference proteome</keyword>
<dbReference type="PANTHER" id="PTHR45808">
    <property type="entry name" value="RHO GTPASE-ACTIVATING PROTEIN 68F"/>
    <property type="match status" value="1"/>
</dbReference>
<dbReference type="PROSITE" id="PS50191">
    <property type="entry name" value="CRAL_TRIO"/>
    <property type="match status" value="1"/>
</dbReference>
<feature type="region of interest" description="Disordered" evidence="1">
    <location>
        <begin position="18"/>
        <end position="49"/>
    </location>
</feature>
<feature type="region of interest" description="Disordered" evidence="1">
    <location>
        <begin position="638"/>
        <end position="672"/>
    </location>
</feature>
<dbReference type="Proteomes" id="UP000807469">
    <property type="component" value="Unassembled WGS sequence"/>
</dbReference>
<evidence type="ECO:0000259" key="3">
    <source>
        <dbReference type="PROSITE" id="PS50238"/>
    </source>
</evidence>
<sequence>MPPPSLNLKQKLAALSLAKSSPSPPHDRTHVHTNNVDVDGHYSGSTVTPNSRRKAFLNSSANWLKRAQEEIGLSIDDAPRIYGDAEKRMVQDVLGKMIFQAGVDFETRPMVVFNASALPDPQVVPYDLLLTRILSYLNLYVEADYTIVFFAAASKHAPSWNWVWKAYRSLSRKYRKNLKQLYIVHSSFFSKMLFSLAGAIISPKFFRKIVYIATLSDLAKRVPLTQIDIPPSVYQENLKFERNITLPTPLRSNIFGVPLEDLMGYHGEKGGIPRVVKDAIQFLRDTGLQEEGLFRRSPSSSLLRAAQEAYDRGNVLSLETFADPHLAAVLLKKYLRDLPEPIFPECTYGIVKRCPVPAGAADDEENDMASVQFVREFLLRELVPCAYILLSHVLHLLHDVSLRSDYNRMDATNLAIVICPNLVKSSNPMYDVMMCSVPMSGQTTSIATLSQTHSHPEALYEGGRTTLGMIVALCIRRYYEIFDETVDRSEAVPSWSALASGIPASANHILGEDEDLDDDMLVMPISMDHNHSTYISNSYSPSMPSTHQTNKKHRNTISIGSSVPVLPTRSVHNDTSSTSSSRRYSATFSSSPAFRSRSGSFATLGKGSIAIGKGTTRKSTGAAVEAVSVLAEGFFAPPSAPPVPKRPAVSTISSDANENMTNNEEDAPRLTVAERRQLLERNIQS</sequence>
<dbReference type="SUPFAM" id="SSF48350">
    <property type="entry name" value="GTPase activation domain, GAP"/>
    <property type="match status" value="1"/>
</dbReference>
<dbReference type="SMART" id="SM00324">
    <property type="entry name" value="RhoGAP"/>
    <property type="match status" value="1"/>
</dbReference>
<dbReference type="GO" id="GO:0005737">
    <property type="term" value="C:cytoplasm"/>
    <property type="evidence" value="ECO:0007669"/>
    <property type="project" value="TreeGrafter"/>
</dbReference>
<proteinExistence type="predicted"/>
<accession>A0A9P6CUW8</accession>
<evidence type="ECO:0000259" key="2">
    <source>
        <dbReference type="PROSITE" id="PS50191"/>
    </source>
</evidence>
<dbReference type="PROSITE" id="PS50238">
    <property type="entry name" value="RHOGAP"/>
    <property type="match status" value="1"/>
</dbReference>
<dbReference type="GO" id="GO:0007264">
    <property type="term" value="P:small GTPase-mediated signal transduction"/>
    <property type="evidence" value="ECO:0007669"/>
    <property type="project" value="TreeGrafter"/>
</dbReference>
<name>A0A9P6CUW8_9AGAR</name>
<dbReference type="PANTHER" id="PTHR45808:SF2">
    <property type="entry name" value="RHO GTPASE-ACTIVATING PROTEIN 68F"/>
    <property type="match status" value="1"/>
</dbReference>
<reference evidence="4" key="1">
    <citation type="submission" date="2020-11" db="EMBL/GenBank/DDBJ databases">
        <authorList>
            <consortium name="DOE Joint Genome Institute"/>
            <person name="Ahrendt S."/>
            <person name="Riley R."/>
            <person name="Andreopoulos W."/>
            <person name="Labutti K."/>
            <person name="Pangilinan J."/>
            <person name="Ruiz-Duenas F.J."/>
            <person name="Barrasa J.M."/>
            <person name="Sanchez-Garcia M."/>
            <person name="Camarero S."/>
            <person name="Miyauchi S."/>
            <person name="Serrano A."/>
            <person name="Linde D."/>
            <person name="Babiker R."/>
            <person name="Drula E."/>
            <person name="Ayuso-Fernandez I."/>
            <person name="Pacheco R."/>
            <person name="Padilla G."/>
            <person name="Ferreira P."/>
            <person name="Barriuso J."/>
            <person name="Kellner H."/>
            <person name="Castanera R."/>
            <person name="Alfaro M."/>
            <person name="Ramirez L."/>
            <person name="Pisabarro A.G."/>
            <person name="Kuo A."/>
            <person name="Tritt A."/>
            <person name="Lipzen A."/>
            <person name="He G."/>
            <person name="Yan M."/>
            <person name="Ng V."/>
            <person name="Cullen D."/>
            <person name="Martin F."/>
            <person name="Rosso M.-N."/>
            <person name="Henrissat B."/>
            <person name="Hibbett D."/>
            <person name="Martinez A.T."/>
            <person name="Grigoriev I.V."/>
        </authorList>
    </citation>
    <scope>NUCLEOTIDE SEQUENCE</scope>
    <source>
        <strain evidence="4">CIRM-BRFM 674</strain>
    </source>
</reference>
<evidence type="ECO:0000313" key="5">
    <source>
        <dbReference type="Proteomes" id="UP000807469"/>
    </source>
</evidence>
<dbReference type="Gene3D" id="1.10.555.10">
    <property type="entry name" value="Rho GTPase activation protein"/>
    <property type="match status" value="1"/>
</dbReference>
<organism evidence="4 5">
    <name type="scientific">Pholiota conissans</name>
    <dbReference type="NCBI Taxonomy" id="109636"/>
    <lineage>
        <taxon>Eukaryota</taxon>
        <taxon>Fungi</taxon>
        <taxon>Dikarya</taxon>
        <taxon>Basidiomycota</taxon>
        <taxon>Agaricomycotina</taxon>
        <taxon>Agaricomycetes</taxon>
        <taxon>Agaricomycetidae</taxon>
        <taxon>Agaricales</taxon>
        <taxon>Agaricineae</taxon>
        <taxon>Strophariaceae</taxon>
        <taxon>Pholiota</taxon>
    </lineage>
</organism>
<dbReference type="Gene3D" id="3.40.525.10">
    <property type="entry name" value="CRAL-TRIO lipid binding domain"/>
    <property type="match status" value="1"/>
</dbReference>
<dbReference type="OrthoDB" id="19923at2759"/>
<dbReference type="GO" id="GO:0005096">
    <property type="term" value="F:GTPase activator activity"/>
    <property type="evidence" value="ECO:0007669"/>
    <property type="project" value="TreeGrafter"/>
</dbReference>
<dbReference type="InterPro" id="IPR001251">
    <property type="entry name" value="CRAL-TRIO_dom"/>
</dbReference>
<dbReference type="SUPFAM" id="SSF52087">
    <property type="entry name" value="CRAL/TRIO domain"/>
    <property type="match status" value="1"/>
</dbReference>
<dbReference type="Pfam" id="PF00620">
    <property type="entry name" value="RhoGAP"/>
    <property type="match status" value="1"/>
</dbReference>
<dbReference type="InterPro" id="IPR036865">
    <property type="entry name" value="CRAL-TRIO_dom_sf"/>
</dbReference>
<dbReference type="AlphaFoldDB" id="A0A9P6CUW8"/>
<feature type="domain" description="Rho-GAP" evidence="3">
    <location>
        <begin position="257"/>
        <end position="482"/>
    </location>
</feature>
<evidence type="ECO:0000313" key="4">
    <source>
        <dbReference type="EMBL" id="KAF9480037.1"/>
    </source>
</evidence>
<protein>
    <recommendedName>
        <fullName evidence="6">Rho GTPase-activating protein</fullName>
    </recommendedName>
</protein>
<dbReference type="InterPro" id="IPR000198">
    <property type="entry name" value="RhoGAP_dom"/>
</dbReference>
<dbReference type="EMBL" id="MU155201">
    <property type="protein sequence ID" value="KAF9480037.1"/>
    <property type="molecule type" value="Genomic_DNA"/>
</dbReference>
<dbReference type="Pfam" id="PF13716">
    <property type="entry name" value="CRAL_TRIO_2"/>
    <property type="match status" value="1"/>
</dbReference>
<feature type="compositionally biased region" description="Low complexity" evidence="1">
    <location>
        <begin position="569"/>
        <end position="593"/>
    </location>
</feature>
<comment type="caution">
    <text evidence="4">The sequence shown here is derived from an EMBL/GenBank/DDBJ whole genome shotgun (WGS) entry which is preliminary data.</text>
</comment>
<evidence type="ECO:0000256" key="1">
    <source>
        <dbReference type="SAM" id="MobiDB-lite"/>
    </source>
</evidence>
<gene>
    <name evidence="4" type="ORF">BDN70DRAFT_878065</name>
</gene>
<evidence type="ECO:0008006" key="6">
    <source>
        <dbReference type="Google" id="ProtNLM"/>
    </source>
</evidence>
<feature type="domain" description="CRAL-TRIO" evidence="2">
    <location>
        <begin position="86"/>
        <end position="241"/>
    </location>
</feature>
<dbReference type="InterPro" id="IPR008936">
    <property type="entry name" value="Rho_GTPase_activation_prot"/>
</dbReference>
<feature type="region of interest" description="Disordered" evidence="1">
    <location>
        <begin position="559"/>
        <end position="593"/>
    </location>
</feature>
<feature type="compositionally biased region" description="Polar residues" evidence="1">
    <location>
        <begin position="651"/>
        <end position="662"/>
    </location>
</feature>
<dbReference type="CDD" id="cd00170">
    <property type="entry name" value="SEC14"/>
    <property type="match status" value="1"/>
</dbReference>